<comment type="subcellular location">
    <subcellularLocation>
        <location evidence="2">Membrane</location>
        <topology evidence="2">Single-pass membrane protein</topology>
    </subcellularLocation>
</comment>
<feature type="binding site" description="axial binding residue" evidence="11">
    <location>
        <position position="454"/>
    </location>
    <ligand>
        <name>heme</name>
        <dbReference type="ChEBI" id="CHEBI:30413"/>
    </ligand>
    <ligandPart>
        <name>Fe</name>
        <dbReference type="ChEBI" id="CHEBI:18248"/>
    </ligandPart>
</feature>
<keyword evidence="9 11" id="KW-0408">Iron</keyword>
<dbReference type="STRING" id="200361.A0A453A7B1"/>
<reference evidence="14" key="4">
    <citation type="submission" date="2019-03" db="UniProtKB">
        <authorList>
            <consortium name="EnsemblPlants"/>
        </authorList>
    </citation>
    <scope>IDENTIFICATION</scope>
</reference>
<evidence type="ECO:0000256" key="2">
    <source>
        <dbReference type="ARBA" id="ARBA00004167"/>
    </source>
</evidence>
<protein>
    <recommendedName>
        <fullName evidence="16">Cytochrome P450 71D7</fullName>
    </recommendedName>
</protein>
<keyword evidence="10 12" id="KW-0503">Monooxygenase</keyword>
<evidence type="ECO:0000256" key="6">
    <source>
        <dbReference type="ARBA" id="ARBA00022723"/>
    </source>
</evidence>
<keyword evidence="13" id="KW-0472">Membrane</keyword>
<dbReference type="GO" id="GO:0004497">
    <property type="term" value="F:monooxygenase activity"/>
    <property type="evidence" value="ECO:0007669"/>
    <property type="project" value="UniProtKB-KW"/>
</dbReference>
<evidence type="ECO:0000256" key="11">
    <source>
        <dbReference type="PIRSR" id="PIRSR602401-1"/>
    </source>
</evidence>
<dbReference type="EnsemblPlants" id="AET2Gv20011200.2">
    <property type="protein sequence ID" value="AET2Gv20011200.2"/>
    <property type="gene ID" value="AET2Gv20011200"/>
</dbReference>
<evidence type="ECO:0000256" key="12">
    <source>
        <dbReference type="RuleBase" id="RU000461"/>
    </source>
</evidence>
<evidence type="ECO:0000256" key="4">
    <source>
        <dbReference type="ARBA" id="ARBA00022617"/>
    </source>
</evidence>
<evidence type="ECO:0000256" key="8">
    <source>
        <dbReference type="ARBA" id="ARBA00023002"/>
    </source>
</evidence>
<dbReference type="Proteomes" id="UP000015105">
    <property type="component" value="Chromosome 2D"/>
</dbReference>
<dbReference type="FunFam" id="1.10.630.10:FF:000008">
    <property type="entry name" value="Cytochrome P450 71D8"/>
    <property type="match status" value="1"/>
</dbReference>
<reference evidence="15" key="2">
    <citation type="journal article" date="2017" name="Nat. Plants">
        <title>The Aegilops tauschii genome reveals multiple impacts of transposons.</title>
        <authorList>
            <person name="Zhao G."/>
            <person name="Zou C."/>
            <person name="Li K."/>
            <person name="Wang K."/>
            <person name="Li T."/>
            <person name="Gao L."/>
            <person name="Zhang X."/>
            <person name="Wang H."/>
            <person name="Yang Z."/>
            <person name="Liu X."/>
            <person name="Jiang W."/>
            <person name="Mao L."/>
            <person name="Kong X."/>
            <person name="Jiao Y."/>
            <person name="Jia J."/>
        </authorList>
    </citation>
    <scope>NUCLEOTIDE SEQUENCE [LARGE SCALE GENOMIC DNA]</scope>
    <source>
        <strain evidence="15">cv. AL8/78</strain>
    </source>
</reference>
<sequence>YHCTSKLLAMEMERWLSLYFIGISTVLALWFLIFFGSKRNPKKKQLPPGPWTLPIIGSLHHLVGDLPHRRMMKMSRQHGPLMHLRLGEVPTVIVSSAEAAALVMKTNDLDFASRPRSPLQDIISCGGMGIIFGPYGDRWRQMRKICIVELLSSKQVRRMEGIKANEVGNLLHSMATAGATVNVSAKMATLSSNVVTRAVFGGKFTRQDEYLHELSNVNELMGSFCLVDLFPSSRLVRLLSNCERLMRRSYGRIQHIITEIIEGRKAARAAGGHACSTNDEDLLDVLLRLQQEDSLTFPLTTEIIGVVIFDIFGAATETTGTAVDWAMSELLNNPEAMGKAQREVREVLGQGRHVIKSTDLSELRYMKMVIKEVLRLHPPAPLLVPRETREDSQIMGYNMSKGTNIFVNVFAISRDPKYWDNPEEFKPERFENSSVEYYGTHFEFTPFGAGRRQCPGILFAMSTVEIVLANVLYHFDWVLPGGASAESMDMSEKFGVSVRRKLDLQLIAIPYKCSKAISI</sequence>
<comment type="similarity">
    <text evidence="3 12">Belongs to the cytochrome P450 family.</text>
</comment>
<dbReference type="PRINTS" id="PR00463">
    <property type="entry name" value="EP450I"/>
</dbReference>
<feature type="transmembrane region" description="Helical" evidence="13">
    <location>
        <begin position="15"/>
        <end position="35"/>
    </location>
</feature>
<evidence type="ECO:0000256" key="9">
    <source>
        <dbReference type="ARBA" id="ARBA00023004"/>
    </source>
</evidence>
<evidence type="ECO:0000256" key="5">
    <source>
        <dbReference type="ARBA" id="ARBA00022692"/>
    </source>
</evidence>
<dbReference type="PANTHER" id="PTHR47955:SF19">
    <property type="entry name" value="CYTOCHROME P450 71A9-LIKE ISOFORM X1"/>
    <property type="match status" value="1"/>
</dbReference>
<evidence type="ECO:0000256" key="10">
    <source>
        <dbReference type="ARBA" id="ARBA00023033"/>
    </source>
</evidence>
<dbReference type="GO" id="GO:0005506">
    <property type="term" value="F:iron ion binding"/>
    <property type="evidence" value="ECO:0007669"/>
    <property type="project" value="InterPro"/>
</dbReference>
<reference evidence="14" key="3">
    <citation type="journal article" date="2017" name="Nature">
        <title>Genome sequence of the progenitor of the wheat D genome Aegilops tauschii.</title>
        <authorList>
            <person name="Luo M.C."/>
            <person name="Gu Y.Q."/>
            <person name="Puiu D."/>
            <person name="Wang H."/>
            <person name="Twardziok S.O."/>
            <person name="Deal K.R."/>
            <person name="Huo N."/>
            <person name="Zhu T."/>
            <person name="Wang L."/>
            <person name="Wang Y."/>
            <person name="McGuire P.E."/>
            <person name="Liu S."/>
            <person name="Long H."/>
            <person name="Ramasamy R.K."/>
            <person name="Rodriguez J.C."/>
            <person name="Van S.L."/>
            <person name="Yuan L."/>
            <person name="Wang Z."/>
            <person name="Xia Z."/>
            <person name="Xiao L."/>
            <person name="Anderson O.D."/>
            <person name="Ouyang S."/>
            <person name="Liang Y."/>
            <person name="Zimin A.V."/>
            <person name="Pertea G."/>
            <person name="Qi P."/>
            <person name="Bennetzen J.L."/>
            <person name="Dai X."/>
            <person name="Dawson M.W."/>
            <person name="Muller H.G."/>
            <person name="Kugler K."/>
            <person name="Rivarola-Duarte L."/>
            <person name="Spannagl M."/>
            <person name="Mayer K.F.X."/>
            <person name="Lu F.H."/>
            <person name="Bevan M.W."/>
            <person name="Leroy P."/>
            <person name="Li P."/>
            <person name="You F.M."/>
            <person name="Sun Q."/>
            <person name="Liu Z."/>
            <person name="Lyons E."/>
            <person name="Wicker T."/>
            <person name="Salzberg S.L."/>
            <person name="Devos K.M."/>
            <person name="Dvorak J."/>
        </authorList>
    </citation>
    <scope>NUCLEOTIDE SEQUENCE [LARGE SCALE GENOMIC DNA]</scope>
    <source>
        <strain evidence="14">cv. AL8/78</strain>
    </source>
</reference>
<dbReference type="GO" id="GO:0020037">
    <property type="term" value="F:heme binding"/>
    <property type="evidence" value="ECO:0007669"/>
    <property type="project" value="InterPro"/>
</dbReference>
<dbReference type="InterPro" id="IPR002401">
    <property type="entry name" value="Cyt_P450_E_grp-I"/>
</dbReference>
<dbReference type="AlphaFoldDB" id="A0A453A7B1"/>
<dbReference type="GO" id="GO:0016705">
    <property type="term" value="F:oxidoreductase activity, acting on paired donors, with incorporation or reduction of molecular oxygen"/>
    <property type="evidence" value="ECO:0007669"/>
    <property type="project" value="InterPro"/>
</dbReference>
<dbReference type="PANTHER" id="PTHR47955">
    <property type="entry name" value="CYTOCHROME P450 FAMILY 71 PROTEIN"/>
    <property type="match status" value="1"/>
</dbReference>
<comment type="cofactor">
    <cofactor evidence="1 11">
        <name>heme</name>
        <dbReference type="ChEBI" id="CHEBI:30413"/>
    </cofactor>
</comment>
<name>A0A453A7B1_AEGTS</name>
<evidence type="ECO:0000256" key="1">
    <source>
        <dbReference type="ARBA" id="ARBA00001971"/>
    </source>
</evidence>
<evidence type="ECO:0000256" key="13">
    <source>
        <dbReference type="SAM" id="Phobius"/>
    </source>
</evidence>
<keyword evidence="6 11" id="KW-0479">Metal-binding</keyword>
<keyword evidence="15" id="KW-1185">Reference proteome</keyword>
<dbReference type="GO" id="GO:0016102">
    <property type="term" value="P:diterpenoid biosynthetic process"/>
    <property type="evidence" value="ECO:0007669"/>
    <property type="project" value="UniProtKB-ARBA"/>
</dbReference>
<dbReference type="PRINTS" id="PR00385">
    <property type="entry name" value="P450"/>
</dbReference>
<reference evidence="14" key="5">
    <citation type="journal article" date="2021" name="G3 (Bethesda)">
        <title>Aegilops tauschii genome assembly Aet v5.0 features greater sequence contiguity and improved annotation.</title>
        <authorList>
            <person name="Wang L."/>
            <person name="Zhu T."/>
            <person name="Rodriguez J.C."/>
            <person name="Deal K.R."/>
            <person name="Dubcovsky J."/>
            <person name="McGuire P.E."/>
            <person name="Lux T."/>
            <person name="Spannagl M."/>
            <person name="Mayer K.F.X."/>
            <person name="Baldrich P."/>
            <person name="Meyers B.C."/>
            <person name="Huo N."/>
            <person name="Gu Y.Q."/>
            <person name="Zhou H."/>
            <person name="Devos K.M."/>
            <person name="Bennetzen J.L."/>
            <person name="Unver T."/>
            <person name="Budak H."/>
            <person name="Gulick P.J."/>
            <person name="Galiba G."/>
            <person name="Kalapos B."/>
            <person name="Nelson D.R."/>
            <person name="Li P."/>
            <person name="You F.M."/>
            <person name="Luo M.C."/>
            <person name="Dvorak J."/>
        </authorList>
    </citation>
    <scope>NUCLEOTIDE SEQUENCE [LARGE SCALE GENOMIC DNA]</scope>
    <source>
        <strain evidence="14">cv. AL8/78</strain>
    </source>
</reference>
<keyword evidence="8 12" id="KW-0560">Oxidoreductase</keyword>
<dbReference type="GO" id="GO:0016020">
    <property type="term" value="C:membrane"/>
    <property type="evidence" value="ECO:0007669"/>
    <property type="project" value="UniProtKB-SubCell"/>
</dbReference>
<reference evidence="15" key="1">
    <citation type="journal article" date="2014" name="Science">
        <title>Ancient hybridizations among the ancestral genomes of bread wheat.</title>
        <authorList>
            <consortium name="International Wheat Genome Sequencing Consortium,"/>
            <person name="Marcussen T."/>
            <person name="Sandve S.R."/>
            <person name="Heier L."/>
            <person name="Spannagl M."/>
            <person name="Pfeifer M."/>
            <person name="Jakobsen K.S."/>
            <person name="Wulff B.B."/>
            <person name="Steuernagel B."/>
            <person name="Mayer K.F."/>
            <person name="Olsen O.A."/>
        </authorList>
    </citation>
    <scope>NUCLEOTIDE SEQUENCE [LARGE SCALE GENOMIC DNA]</scope>
    <source>
        <strain evidence="15">cv. AL8/78</strain>
    </source>
</reference>
<dbReference type="InterPro" id="IPR001128">
    <property type="entry name" value="Cyt_P450"/>
</dbReference>
<dbReference type="Gramene" id="AET2Gv20011200.2">
    <property type="protein sequence ID" value="AET2Gv20011200.2"/>
    <property type="gene ID" value="AET2Gv20011200"/>
</dbReference>
<evidence type="ECO:0000313" key="14">
    <source>
        <dbReference type="EnsemblPlants" id="AET2Gv20011200.2"/>
    </source>
</evidence>
<evidence type="ECO:0008006" key="16">
    <source>
        <dbReference type="Google" id="ProtNLM"/>
    </source>
</evidence>
<dbReference type="CDD" id="cd11072">
    <property type="entry name" value="CYP71-like"/>
    <property type="match status" value="1"/>
</dbReference>
<evidence type="ECO:0000256" key="3">
    <source>
        <dbReference type="ARBA" id="ARBA00010617"/>
    </source>
</evidence>
<keyword evidence="5 13" id="KW-0812">Transmembrane</keyword>
<dbReference type="InterPro" id="IPR017972">
    <property type="entry name" value="Cyt_P450_CS"/>
</dbReference>
<proteinExistence type="inferred from homology"/>
<keyword evidence="4 11" id="KW-0349">Heme</keyword>
<dbReference type="SUPFAM" id="SSF48264">
    <property type="entry name" value="Cytochrome P450"/>
    <property type="match status" value="1"/>
</dbReference>
<dbReference type="Gene3D" id="1.10.630.10">
    <property type="entry name" value="Cytochrome P450"/>
    <property type="match status" value="1"/>
</dbReference>
<evidence type="ECO:0000313" key="15">
    <source>
        <dbReference type="Proteomes" id="UP000015105"/>
    </source>
</evidence>
<keyword evidence="7 13" id="KW-1133">Transmembrane helix</keyword>
<dbReference type="InterPro" id="IPR036396">
    <property type="entry name" value="Cyt_P450_sf"/>
</dbReference>
<evidence type="ECO:0000256" key="7">
    <source>
        <dbReference type="ARBA" id="ARBA00022989"/>
    </source>
</evidence>
<accession>A0A453A7B1</accession>
<organism evidence="14 15">
    <name type="scientific">Aegilops tauschii subsp. strangulata</name>
    <name type="common">Goatgrass</name>
    <dbReference type="NCBI Taxonomy" id="200361"/>
    <lineage>
        <taxon>Eukaryota</taxon>
        <taxon>Viridiplantae</taxon>
        <taxon>Streptophyta</taxon>
        <taxon>Embryophyta</taxon>
        <taxon>Tracheophyta</taxon>
        <taxon>Spermatophyta</taxon>
        <taxon>Magnoliopsida</taxon>
        <taxon>Liliopsida</taxon>
        <taxon>Poales</taxon>
        <taxon>Poaceae</taxon>
        <taxon>BOP clade</taxon>
        <taxon>Pooideae</taxon>
        <taxon>Triticodae</taxon>
        <taxon>Triticeae</taxon>
        <taxon>Triticinae</taxon>
        <taxon>Aegilops</taxon>
    </lineage>
</organism>
<dbReference type="PROSITE" id="PS00086">
    <property type="entry name" value="CYTOCHROME_P450"/>
    <property type="match status" value="1"/>
</dbReference>
<dbReference type="Pfam" id="PF00067">
    <property type="entry name" value="p450"/>
    <property type="match status" value="1"/>
</dbReference>